<dbReference type="PANTHER" id="PTHR43685:SF11">
    <property type="entry name" value="GLYCOSYLTRANSFERASE TAGX-RELATED"/>
    <property type="match status" value="1"/>
</dbReference>
<name>A0A841TIV6_9BACL</name>
<dbReference type="AlphaFoldDB" id="A0A841TIV6"/>
<sequence>MLKQPSSPLVSVVMPFYNDPYVGEAIESVLAQSYGNVELIVVNDGSTRETERLLPYTDRAIVLNKANGGTASALNAGFRAASGEYIAWLSSDDRFEREKLERQVRFMEEKKAWISHTAFRCMNERGEAEGPPIRLPFAEPYLFYQTFLTGNVINGCTVMMRKALFNRLGGFDEKLRFTHDYDLWVRALLAGFPIPYLDEPLTMYRRHSAMGTFRHKKDIDDEFRQVSEGSRPRLARLLEAIEPLPSAVRRR</sequence>
<dbReference type="PANTHER" id="PTHR43685">
    <property type="entry name" value="GLYCOSYLTRANSFERASE"/>
    <property type="match status" value="1"/>
</dbReference>
<dbReference type="GO" id="GO:0016740">
    <property type="term" value="F:transferase activity"/>
    <property type="evidence" value="ECO:0007669"/>
    <property type="project" value="UniProtKB-KW"/>
</dbReference>
<evidence type="ECO:0000313" key="3">
    <source>
        <dbReference type="EMBL" id="MBB6679789.1"/>
    </source>
</evidence>
<dbReference type="EMBL" id="JACJVN010000110">
    <property type="protein sequence ID" value="MBB6679789.1"/>
    <property type="molecule type" value="Genomic_DNA"/>
</dbReference>
<dbReference type="Pfam" id="PF00535">
    <property type="entry name" value="Glycos_transf_2"/>
    <property type="match status" value="1"/>
</dbReference>
<dbReference type="Gene3D" id="3.90.550.10">
    <property type="entry name" value="Spore Coat Polysaccharide Biosynthesis Protein SpsA, Chain A"/>
    <property type="match status" value="1"/>
</dbReference>
<keyword evidence="3" id="KW-0808">Transferase</keyword>
<gene>
    <name evidence="3" type="ORF">H4Q31_21120</name>
</gene>
<proteinExistence type="inferred from homology"/>
<dbReference type="Proteomes" id="UP000574133">
    <property type="component" value="Unassembled WGS sequence"/>
</dbReference>
<dbReference type="SUPFAM" id="SSF53448">
    <property type="entry name" value="Nucleotide-diphospho-sugar transferases"/>
    <property type="match status" value="1"/>
</dbReference>
<reference evidence="3 4" key="1">
    <citation type="submission" date="2020-08" db="EMBL/GenBank/DDBJ databases">
        <title>Cohnella phylogeny.</title>
        <authorList>
            <person name="Dunlap C."/>
        </authorList>
    </citation>
    <scope>NUCLEOTIDE SEQUENCE [LARGE SCALE GENOMIC DNA]</scope>
    <source>
        <strain evidence="3 4">DSM 103658</strain>
    </source>
</reference>
<comment type="caution">
    <text evidence="3">The sequence shown here is derived from an EMBL/GenBank/DDBJ whole genome shotgun (WGS) entry which is preliminary data.</text>
</comment>
<dbReference type="InterPro" id="IPR029044">
    <property type="entry name" value="Nucleotide-diphossugar_trans"/>
</dbReference>
<accession>A0A841TIV6</accession>
<keyword evidence="4" id="KW-1185">Reference proteome</keyword>
<dbReference type="InterPro" id="IPR050834">
    <property type="entry name" value="Glycosyltransf_2"/>
</dbReference>
<comment type="similarity">
    <text evidence="1">Belongs to the glycosyltransferase 2 family.</text>
</comment>
<dbReference type="RefSeq" id="WP_185181046.1">
    <property type="nucleotide sequence ID" value="NZ_CBCSEP010000032.1"/>
</dbReference>
<feature type="domain" description="Glycosyltransferase 2-like" evidence="2">
    <location>
        <begin position="11"/>
        <end position="164"/>
    </location>
</feature>
<organism evidence="3 4">
    <name type="scientific">Cohnella lubricantis</name>
    <dbReference type="NCBI Taxonomy" id="2163172"/>
    <lineage>
        <taxon>Bacteria</taxon>
        <taxon>Bacillati</taxon>
        <taxon>Bacillota</taxon>
        <taxon>Bacilli</taxon>
        <taxon>Bacillales</taxon>
        <taxon>Paenibacillaceae</taxon>
        <taxon>Cohnella</taxon>
    </lineage>
</organism>
<evidence type="ECO:0000256" key="1">
    <source>
        <dbReference type="ARBA" id="ARBA00006739"/>
    </source>
</evidence>
<evidence type="ECO:0000313" key="4">
    <source>
        <dbReference type="Proteomes" id="UP000574133"/>
    </source>
</evidence>
<protein>
    <submittedName>
        <fullName evidence="3">Glycosyltransferase</fullName>
    </submittedName>
</protein>
<evidence type="ECO:0000259" key="2">
    <source>
        <dbReference type="Pfam" id="PF00535"/>
    </source>
</evidence>
<dbReference type="InterPro" id="IPR001173">
    <property type="entry name" value="Glyco_trans_2-like"/>
</dbReference>